<accession>A0AAW3ADD3</accession>
<evidence type="ECO:0000256" key="4">
    <source>
        <dbReference type="ARBA" id="ARBA00022824"/>
    </source>
</evidence>
<keyword evidence="10" id="KW-1185">Reference proteome</keyword>
<comment type="similarity">
    <text evidence="2">Belongs to the SPCS1 family.</text>
</comment>
<gene>
    <name evidence="9" type="ORF">Q4I31_004626</name>
</gene>
<comment type="caution">
    <text evidence="9">The sequence shown here is derived from an EMBL/GenBank/DDBJ whole genome shotgun (WGS) entry which is preliminary data.</text>
</comment>
<evidence type="ECO:0000256" key="3">
    <source>
        <dbReference type="ARBA" id="ARBA00022692"/>
    </source>
</evidence>
<evidence type="ECO:0000313" key="9">
    <source>
        <dbReference type="EMBL" id="KAL0503008.1"/>
    </source>
</evidence>
<dbReference type="AlphaFoldDB" id="A0AAW3ADD3"/>
<name>A0AAW3ADD3_9TRYP</name>
<dbReference type="InterPro" id="IPR009542">
    <property type="entry name" value="Spc1/SPCS1"/>
</dbReference>
<evidence type="ECO:0000313" key="10">
    <source>
        <dbReference type="Proteomes" id="UP001500131"/>
    </source>
</evidence>
<dbReference type="Pfam" id="PF06645">
    <property type="entry name" value="SPC12"/>
    <property type="match status" value="1"/>
</dbReference>
<sequence length="145" mass="15978">MKAAATPEAHHIAPAPRKVHPAARWVSGLFSPMSLRDQEYCTDMFQRILWGSVVVSFPIAYWMGRVLVTVVGVCVATAVCLVLFVPNWYQHPDLALKYADDTEVHNYYQQYEAAKRAAREAAALSKKAVDASPDSPAEKPSGMTA</sequence>
<dbReference type="GO" id="GO:0006465">
    <property type="term" value="P:signal peptide processing"/>
    <property type="evidence" value="ECO:0007669"/>
    <property type="project" value="InterPro"/>
</dbReference>
<proteinExistence type="inferred from homology"/>
<feature type="transmembrane region" description="Helical" evidence="8">
    <location>
        <begin position="70"/>
        <end position="89"/>
    </location>
</feature>
<dbReference type="Proteomes" id="UP001500131">
    <property type="component" value="Unassembled WGS sequence"/>
</dbReference>
<keyword evidence="6 8" id="KW-0472">Membrane</keyword>
<comment type="subcellular location">
    <subcellularLocation>
        <location evidence="1">Endoplasmic reticulum membrane</location>
        <topology evidence="1">Multi-pass membrane protein</topology>
    </subcellularLocation>
</comment>
<dbReference type="EMBL" id="JBAMZK010000027">
    <property type="protein sequence ID" value="KAL0503008.1"/>
    <property type="molecule type" value="Genomic_DNA"/>
</dbReference>
<protein>
    <submittedName>
        <fullName evidence="9">Microsomal signal peptidase 12 kDa subunit (SPC12)</fullName>
    </submittedName>
</protein>
<evidence type="ECO:0000256" key="6">
    <source>
        <dbReference type="ARBA" id="ARBA00023136"/>
    </source>
</evidence>
<evidence type="ECO:0000256" key="7">
    <source>
        <dbReference type="SAM" id="MobiDB-lite"/>
    </source>
</evidence>
<keyword evidence="4" id="KW-0256">Endoplasmic reticulum</keyword>
<reference evidence="9 10" key="1">
    <citation type="submission" date="2024-02" db="EMBL/GenBank/DDBJ databases">
        <title>FIRST GENOME SEQUENCES OF Leishmania (Viannia) shawi, Leishmania (Viannia) lindenbergi AND Leishmania (Viannia) utingensis.</title>
        <authorList>
            <person name="Resadore F."/>
            <person name="Custodio M.G.F."/>
            <person name="Boite M.C."/>
            <person name="Cupolillo E."/>
            <person name="Ferreira G.E.M."/>
        </authorList>
    </citation>
    <scope>NUCLEOTIDE SEQUENCE [LARGE SCALE GENOMIC DNA]</scope>
    <source>
        <strain evidence="9 10">MHOM/BR/1966/M15733</strain>
    </source>
</reference>
<keyword evidence="3 8" id="KW-0812">Transmembrane</keyword>
<evidence type="ECO:0000256" key="8">
    <source>
        <dbReference type="SAM" id="Phobius"/>
    </source>
</evidence>
<keyword evidence="5 8" id="KW-1133">Transmembrane helix</keyword>
<evidence type="ECO:0000256" key="1">
    <source>
        <dbReference type="ARBA" id="ARBA00004477"/>
    </source>
</evidence>
<evidence type="ECO:0000256" key="2">
    <source>
        <dbReference type="ARBA" id="ARBA00005245"/>
    </source>
</evidence>
<dbReference type="GO" id="GO:0005787">
    <property type="term" value="C:signal peptidase complex"/>
    <property type="evidence" value="ECO:0007669"/>
    <property type="project" value="InterPro"/>
</dbReference>
<feature type="region of interest" description="Disordered" evidence="7">
    <location>
        <begin position="126"/>
        <end position="145"/>
    </location>
</feature>
<evidence type="ECO:0000256" key="5">
    <source>
        <dbReference type="ARBA" id="ARBA00022989"/>
    </source>
</evidence>
<organism evidence="9 10">
    <name type="scientific">Leishmania lindenbergi</name>
    <dbReference type="NCBI Taxonomy" id="651832"/>
    <lineage>
        <taxon>Eukaryota</taxon>
        <taxon>Discoba</taxon>
        <taxon>Euglenozoa</taxon>
        <taxon>Kinetoplastea</taxon>
        <taxon>Metakinetoplastina</taxon>
        <taxon>Trypanosomatida</taxon>
        <taxon>Trypanosomatidae</taxon>
        <taxon>Leishmaniinae</taxon>
        <taxon>Leishmania</taxon>
    </lineage>
</organism>